<name>A0ACB6Z5P3_THEGA</name>
<protein>
    <submittedName>
        <fullName evidence="1">Kinase-like protein</fullName>
    </submittedName>
</protein>
<dbReference type="EMBL" id="MU118115">
    <property type="protein sequence ID" value="KAF9644877.1"/>
    <property type="molecule type" value="Genomic_DNA"/>
</dbReference>
<comment type="caution">
    <text evidence="1">The sequence shown here is derived from an EMBL/GenBank/DDBJ whole genome shotgun (WGS) entry which is preliminary data.</text>
</comment>
<gene>
    <name evidence="1" type="ORF">BDM02DRAFT_3102230</name>
</gene>
<reference evidence="1" key="2">
    <citation type="journal article" date="2020" name="Nat. Commun.">
        <title>Large-scale genome sequencing of mycorrhizal fungi provides insights into the early evolution of symbiotic traits.</title>
        <authorList>
            <person name="Miyauchi S."/>
            <person name="Kiss E."/>
            <person name="Kuo A."/>
            <person name="Drula E."/>
            <person name="Kohler A."/>
            <person name="Sanchez-Garcia M."/>
            <person name="Morin E."/>
            <person name="Andreopoulos B."/>
            <person name="Barry K.W."/>
            <person name="Bonito G."/>
            <person name="Buee M."/>
            <person name="Carver A."/>
            <person name="Chen C."/>
            <person name="Cichocki N."/>
            <person name="Clum A."/>
            <person name="Culley D."/>
            <person name="Crous P.W."/>
            <person name="Fauchery L."/>
            <person name="Girlanda M."/>
            <person name="Hayes R.D."/>
            <person name="Keri Z."/>
            <person name="LaButti K."/>
            <person name="Lipzen A."/>
            <person name="Lombard V."/>
            <person name="Magnuson J."/>
            <person name="Maillard F."/>
            <person name="Murat C."/>
            <person name="Nolan M."/>
            <person name="Ohm R.A."/>
            <person name="Pangilinan J."/>
            <person name="Pereira M.F."/>
            <person name="Perotto S."/>
            <person name="Peter M."/>
            <person name="Pfister S."/>
            <person name="Riley R."/>
            <person name="Sitrit Y."/>
            <person name="Stielow J.B."/>
            <person name="Szollosi G."/>
            <person name="Zifcakova L."/>
            <person name="Stursova M."/>
            <person name="Spatafora J.W."/>
            <person name="Tedersoo L."/>
            <person name="Vaario L.M."/>
            <person name="Yamada A."/>
            <person name="Yan M."/>
            <person name="Wang P."/>
            <person name="Xu J."/>
            <person name="Bruns T."/>
            <person name="Baldrian P."/>
            <person name="Vilgalys R."/>
            <person name="Dunand C."/>
            <person name="Henrissat B."/>
            <person name="Grigoriev I.V."/>
            <person name="Hibbett D."/>
            <person name="Nagy L.G."/>
            <person name="Martin F.M."/>
        </authorList>
    </citation>
    <scope>NUCLEOTIDE SEQUENCE</scope>
    <source>
        <strain evidence="1">P2</strain>
    </source>
</reference>
<organism evidence="1 2">
    <name type="scientific">Thelephora ganbajun</name>
    <name type="common">Ganba fungus</name>
    <dbReference type="NCBI Taxonomy" id="370292"/>
    <lineage>
        <taxon>Eukaryota</taxon>
        <taxon>Fungi</taxon>
        <taxon>Dikarya</taxon>
        <taxon>Basidiomycota</taxon>
        <taxon>Agaricomycotina</taxon>
        <taxon>Agaricomycetes</taxon>
        <taxon>Thelephorales</taxon>
        <taxon>Thelephoraceae</taxon>
        <taxon>Thelephora</taxon>
    </lineage>
</organism>
<accession>A0ACB6Z5P3</accession>
<dbReference type="Proteomes" id="UP000886501">
    <property type="component" value="Unassembled WGS sequence"/>
</dbReference>
<feature type="non-terminal residue" evidence="1">
    <location>
        <position position="1"/>
    </location>
</feature>
<evidence type="ECO:0000313" key="1">
    <source>
        <dbReference type="EMBL" id="KAF9644877.1"/>
    </source>
</evidence>
<evidence type="ECO:0000313" key="2">
    <source>
        <dbReference type="Proteomes" id="UP000886501"/>
    </source>
</evidence>
<proteinExistence type="predicted"/>
<sequence>LRRLQSICSNRAMLPLSHLIPSESISNKGEAIASGGFSNVHQAEFDGKKVCIKVLRLYAQDTSDFTKKTFYREVVVWKRLQHPNIVPFLGVPAREPPPLEIICDWMENSRVTEYVRANPKVDCTNLLWDVVDGLHYLHSCNVIHGNLKGANILIDKDGHARLADFGLTSIIRGEDSTRSPQDSNTNNTTTWAAPEILKEGSVSKEGDVFTFAMVTVEIFTGHAPFVKNYQSAIFDIISGKRPQRPHKLHHDGLWQLVQRCWNEQPGERPTSSQLLEFFQTS</sequence>
<keyword evidence="2" id="KW-1185">Reference proteome</keyword>
<reference evidence="1" key="1">
    <citation type="submission" date="2019-10" db="EMBL/GenBank/DDBJ databases">
        <authorList>
            <consortium name="DOE Joint Genome Institute"/>
            <person name="Kuo A."/>
            <person name="Miyauchi S."/>
            <person name="Kiss E."/>
            <person name="Drula E."/>
            <person name="Kohler A."/>
            <person name="Sanchez-Garcia M."/>
            <person name="Andreopoulos B."/>
            <person name="Barry K.W."/>
            <person name="Bonito G."/>
            <person name="Buee M."/>
            <person name="Carver A."/>
            <person name="Chen C."/>
            <person name="Cichocki N."/>
            <person name="Clum A."/>
            <person name="Culley D."/>
            <person name="Crous P.W."/>
            <person name="Fauchery L."/>
            <person name="Girlanda M."/>
            <person name="Hayes R."/>
            <person name="Keri Z."/>
            <person name="Labutti K."/>
            <person name="Lipzen A."/>
            <person name="Lombard V."/>
            <person name="Magnuson J."/>
            <person name="Maillard F."/>
            <person name="Morin E."/>
            <person name="Murat C."/>
            <person name="Nolan M."/>
            <person name="Ohm R."/>
            <person name="Pangilinan J."/>
            <person name="Pereira M."/>
            <person name="Perotto S."/>
            <person name="Peter M."/>
            <person name="Riley R."/>
            <person name="Sitrit Y."/>
            <person name="Stielow B."/>
            <person name="Szollosi G."/>
            <person name="Zifcakova L."/>
            <person name="Stursova M."/>
            <person name="Spatafora J.W."/>
            <person name="Tedersoo L."/>
            <person name="Vaario L.-M."/>
            <person name="Yamada A."/>
            <person name="Yan M."/>
            <person name="Wang P."/>
            <person name="Xu J."/>
            <person name="Bruns T."/>
            <person name="Baldrian P."/>
            <person name="Vilgalys R."/>
            <person name="Henrissat B."/>
            <person name="Grigoriev I.V."/>
            <person name="Hibbett D."/>
            <person name="Nagy L.G."/>
            <person name="Martin F.M."/>
        </authorList>
    </citation>
    <scope>NUCLEOTIDE SEQUENCE</scope>
    <source>
        <strain evidence="1">P2</strain>
    </source>
</reference>